<dbReference type="AlphaFoldDB" id="A0A6L3ZJG9"/>
<organism evidence="1 2">
    <name type="scientific">Phaeocystidibacter marisrubri</name>
    <dbReference type="NCBI Taxonomy" id="1577780"/>
    <lineage>
        <taxon>Bacteria</taxon>
        <taxon>Pseudomonadati</taxon>
        <taxon>Bacteroidota</taxon>
        <taxon>Flavobacteriia</taxon>
        <taxon>Flavobacteriales</taxon>
        <taxon>Phaeocystidibacteraceae</taxon>
        <taxon>Phaeocystidibacter</taxon>
    </lineage>
</organism>
<keyword evidence="2" id="KW-1185">Reference proteome</keyword>
<sequence length="540" mass="62005">MTNRSLLSFATFLFGISAVAQHNYIPLDSRLNDRIPMTGTHRSIWPARLDENSMLEVSKALDSSLEAHGWWDKDMLRRKLSDEHLIDMGGEDWSLFVDPIFTMHGGFEFTSDGLEGLSYNTRGGHVEGRLGSQFTFETTLIESQIFVPQYLNSYIENYGVVPGEGIAKEFFTNGWDHRWSSGSLSYTPSKFFNFSVGQGKFFYGEGYRSLLLSDNALNYPYFRIETTFGPFKYVNLWTQMYDIRESVNLNPGNRRKWISTHYLSWNVTERLNISLYEAVVYGSDTLNGGLDASFFNPVILYRPIEDQMDSRLGNVLLGMQSSYHFPGGHNVYGQFLIEEFVFDALVEMNGSWLNKFGTQLGYSYTHNFGPHRVNALVEWNRIRPFVYTHRNVLMNYAHFNQPIAHPLGADVNEWILRLRWERGRWSALAHFSTANAGLANTINGTYYAEGVDLWTPYTSRSRDHGFSTNDQPSVRITNARFRLAWMAQTAWKMELFGEWGYRSGPMYPAVAIDGVAPPTTSSNWITFGVRTQLYRTYSDI</sequence>
<gene>
    <name evidence="1" type="ORF">F8C82_05150</name>
</gene>
<accession>A0A6L3ZJG9</accession>
<evidence type="ECO:0000313" key="1">
    <source>
        <dbReference type="EMBL" id="KAB2817793.1"/>
    </source>
</evidence>
<proteinExistence type="predicted"/>
<dbReference type="Proteomes" id="UP000484164">
    <property type="component" value="Unassembled WGS sequence"/>
</dbReference>
<evidence type="ECO:0000313" key="2">
    <source>
        <dbReference type="Proteomes" id="UP000484164"/>
    </source>
</evidence>
<dbReference type="RefSeq" id="WP_151692481.1">
    <property type="nucleotide sequence ID" value="NZ_BMGX01000002.1"/>
</dbReference>
<reference evidence="1 2" key="1">
    <citation type="submission" date="2019-10" db="EMBL/GenBank/DDBJ databases">
        <title>Genome sequence of Phaeocystidibacter marisrubri JCM30614 (type strain).</title>
        <authorList>
            <person name="Bowman J.P."/>
        </authorList>
    </citation>
    <scope>NUCLEOTIDE SEQUENCE [LARGE SCALE GENOMIC DNA]</scope>
    <source>
        <strain evidence="1 2">JCM 30614</strain>
    </source>
</reference>
<dbReference type="InterPro" id="IPR038636">
    <property type="entry name" value="Wzi_sf"/>
</dbReference>
<name>A0A6L3ZJG9_9FLAO</name>
<protein>
    <submittedName>
        <fullName evidence="1">Capsule assembly Wzi family protein</fullName>
    </submittedName>
</protein>
<dbReference type="EMBL" id="WBVQ01000001">
    <property type="protein sequence ID" value="KAB2817793.1"/>
    <property type="molecule type" value="Genomic_DNA"/>
</dbReference>
<dbReference type="OrthoDB" id="9808260at2"/>
<comment type="caution">
    <text evidence="1">The sequence shown here is derived from an EMBL/GenBank/DDBJ whole genome shotgun (WGS) entry which is preliminary data.</text>
</comment>
<dbReference type="Gene3D" id="2.40.160.130">
    <property type="entry name" value="Capsule assembly protein Wzi"/>
    <property type="match status" value="1"/>
</dbReference>